<dbReference type="Proteomes" id="UP001057452">
    <property type="component" value="Chromosome 10"/>
</dbReference>
<evidence type="ECO:0000313" key="2">
    <source>
        <dbReference type="Proteomes" id="UP001057452"/>
    </source>
</evidence>
<evidence type="ECO:0000313" key="1">
    <source>
        <dbReference type="EMBL" id="KAI4818663.1"/>
    </source>
</evidence>
<comment type="caution">
    <text evidence="1">The sequence shown here is derived from an EMBL/GenBank/DDBJ whole genome shotgun (WGS) entry which is preliminary data.</text>
</comment>
<proteinExistence type="predicted"/>
<keyword evidence="2" id="KW-1185">Reference proteome</keyword>
<reference evidence="1" key="1">
    <citation type="submission" date="2022-05" db="EMBL/GenBank/DDBJ databases">
        <title>Chromosome-level genome of Chaenocephalus aceratus.</title>
        <authorList>
            <person name="Park H."/>
        </authorList>
    </citation>
    <scope>NUCLEOTIDE SEQUENCE</scope>
    <source>
        <strain evidence="1">KU_202001</strain>
    </source>
</reference>
<dbReference type="EMBL" id="CM043794">
    <property type="protein sequence ID" value="KAI4818663.1"/>
    <property type="molecule type" value="Genomic_DNA"/>
</dbReference>
<protein>
    <submittedName>
        <fullName evidence="1">Uncharacterized protein</fullName>
    </submittedName>
</protein>
<gene>
    <name evidence="1" type="ORF">KUCAC02_003967</name>
</gene>
<organism evidence="1 2">
    <name type="scientific">Chaenocephalus aceratus</name>
    <name type="common">Blackfin icefish</name>
    <name type="synonym">Chaenichthys aceratus</name>
    <dbReference type="NCBI Taxonomy" id="36190"/>
    <lineage>
        <taxon>Eukaryota</taxon>
        <taxon>Metazoa</taxon>
        <taxon>Chordata</taxon>
        <taxon>Craniata</taxon>
        <taxon>Vertebrata</taxon>
        <taxon>Euteleostomi</taxon>
        <taxon>Actinopterygii</taxon>
        <taxon>Neopterygii</taxon>
        <taxon>Teleostei</taxon>
        <taxon>Neoteleostei</taxon>
        <taxon>Acanthomorphata</taxon>
        <taxon>Eupercaria</taxon>
        <taxon>Perciformes</taxon>
        <taxon>Notothenioidei</taxon>
        <taxon>Channichthyidae</taxon>
        <taxon>Chaenocephalus</taxon>
    </lineage>
</organism>
<sequence>MGSALIAVWKGTASFRTFLNKDI</sequence>
<accession>A0ACB9WYA6</accession>
<name>A0ACB9WYA6_CHAAC</name>